<evidence type="ECO:0000256" key="1">
    <source>
        <dbReference type="ARBA" id="ARBA00001968"/>
    </source>
</evidence>
<dbReference type="PANTHER" id="PTHR22930">
    <property type="match status" value="1"/>
</dbReference>
<dbReference type="STRING" id="1194695.A0A5A7TEE7"/>
<dbReference type="InterPro" id="IPR045249">
    <property type="entry name" value="HARBI1-like"/>
</dbReference>
<keyword evidence="5" id="KW-0479">Metal-binding</keyword>
<dbReference type="GO" id="GO:0004518">
    <property type="term" value="F:nuclease activity"/>
    <property type="evidence" value="ECO:0007669"/>
    <property type="project" value="UniProtKB-KW"/>
</dbReference>
<evidence type="ECO:0000256" key="6">
    <source>
        <dbReference type="ARBA" id="ARBA00022801"/>
    </source>
</evidence>
<gene>
    <name evidence="9" type="ORF">E6C27_scaffold128G003190</name>
</gene>
<dbReference type="AlphaFoldDB" id="A0A5A7TEE7"/>
<evidence type="ECO:0000313" key="9">
    <source>
        <dbReference type="EMBL" id="KAA0041318.1"/>
    </source>
</evidence>
<dbReference type="GO" id="GO:0005634">
    <property type="term" value="C:nucleus"/>
    <property type="evidence" value="ECO:0007669"/>
    <property type="project" value="UniProtKB-SubCell"/>
</dbReference>
<comment type="similarity">
    <text evidence="3">Belongs to the HARBI1 family.</text>
</comment>
<accession>A0A5A7TEE7</accession>
<dbReference type="InterPro" id="IPR027806">
    <property type="entry name" value="HARBI1_dom"/>
</dbReference>
<reference evidence="9 10" key="1">
    <citation type="submission" date="2019-08" db="EMBL/GenBank/DDBJ databases">
        <title>Draft genome sequences of two oriental melons (Cucumis melo L. var makuwa).</title>
        <authorList>
            <person name="Kwon S.-Y."/>
        </authorList>
    </citation>
    <scope>NUCLEOTIDE SEQUENCE [LARGE SCALE GENOMIC DNA]</scope>
    <source>
        <strain evidence="10">cv. SW 3</strain>
        <tissue evidence="9">Leaf</tissue>
    </source>
</reference>
<name>A0A5A7TEE7_CUCMM</name>
<dbReference type="GO" id="GO:0016787">
    <property type="term" value="F:hydrolase activity"/>
    <property type="evidence" value="ECO:0007669"/>
    <property type="project" value="UniProtKB-KW"/>
</dbReference>
<keyword evidence="4" id="KW-0540">Nuclease</keyword>
<keyword evidence="7" id="KW-0539">Nucleus</keyword>
<evidence type="ECO:0000259" key="8">
    <source>
        <dbReference type="Pfam" id="PF13359"/>
    </source>
</evidence>
<evidence type="ECO:0000256" key="7">
    <source>
        <dbReference type="ARBA" id="ARBA00023242"/>
    </source>
</evidence>
<dbReference type="Proteomes" id="UP000321393">
    <property type="component" value="Unassembled WGS sequence"/>
</dbReference>
<dbReference type="EMBL" id="SSTE01016683">
    <property type="protein sequence ID" value="KAA0041318.1"/>
    <property type="molecule type" value="Genomic_DNA"/>
</dbReference>
<dbReference type="Pfam" id="PF13359">
    <property type="entry name" value="DDE_Tnp_4"/>
    <property type="match status" value="1"/>
</dbReference>
<dbReference type="GO" id="GO:0046872">
    <property type="term" value="F:metal ion binding"/>
    <property type="evidence" value="ECO:0007669"/>
    <property type="project" value="UniProtKB-KW"/>
</dbReference>
<evidence type="ECO:0000256" key="4">
    <source>
        <dbReference type="ARBA" id="ARBA00022722"/>
    </source>
</evidence>
<dbReference type="PANTHER" id="PTHR22930:SF281">
    <property type="entry name" value="NUCLEASE"/>
    <property type="match status" value="1"/>
</dbReference>
<feature type="domain" description="DDE Tnp4" evidence="8">
    <location>
        <begin position="48"/>
        <end position="102"/>
    </location>
</feature>
<keyword evidence="6" id="KW-0378">Hydrolase</keyword>
<organism evidence="9 10">
    <name type="scientific">Cucumis melo var. makuwa</name>
    <name type="common">Oriental melon</name>
    <dbReference type="NCBI Taxonomy" id="1194695"/>
    <lineage>
        <taxon>Eukaryota</taxon>
        <taxon>Viridiplantae</taxon>
        <taxon>Streptophyta</taxon>
        <taxon>Embryophyta</taxon>
        <taxon>Tracheophyta</taxon>
        <taxon>Spermatophyta</taxon>
        <taxon>Magnoliopsida</taxon>
        <taxon>eudicotyledons</taxon>
        <taxon>Gunneridae</taxon>
        <taxon>Pentapetalae</taxon>
        <taxon>rosids</taxon>
        <taxon>fabids</taxon>
        <taxon>Cucurbitales</taxon>
        <taxon>Cucurbitaceae</taxon>
        <taxon>Benincaseae</taxon>
        <taxon>Cucumis</taxon>
    </lineage>
</organism>
<proteinExistence type="inferred from homology"/>
<evidence type="ECO:0000256" key="3">
    <source>
        <dbReference type="ARBA" id="ARBA00006958"/>
    </source>
</evidence>
<comment type="cofactor">
    <cofactor evidence="1">
        <name>a divalent metal cation</name>
        <dbReference type="ChEBI" id="CHEBI:60240"/>
    </cofactor>
</comment>
<comment type="subcellular location">
    <subcellularLocation>
        <location evidence="2">Nucleus</location>
    </subcellularLocation>
</comment>
<sequence>MVAMFLHVLAYIVKNRVIQREFVQSDEIVSRHFNLVLLANCFGTLDRMYIKVNVPQINPLRYRTRKGEVATNVLEVCETKGDFIFVLTGWKGSVADLHILRDALSRPNELEMTNADDLEDIDKGDSAYVTTIGDEIHYIKTLNEWTRSGMN</sequence>
<evidence type="ECO:0000256" key="5">
    <source>
        <dbReference type="ARBA" id="ARBA00022723"/>
    </source>
</evidence>
<evidence type="ECO:0000313" key="10">
    <source>
        <dbReference type="Proteomes" id="UP000321393"/>
    </source>
</evidence>
<evidence type="ECO:0000256" key="2">
    <source>
        <dbReference type="ARBA" id="ARBA00004123"/>
    </source>
</evidence>
<comment type="caution">
    <text evidence="9">The sequence shown here is derived from an EMBL/GenBank/DDBJ whole genome shotgun (WGS) entry which is preliminary data.</text>
</comment>
<protein>
    <submittedName>
        <fullName evidence="9">Nuclease HARBI1</fullName>
    </submittedName>
</protein>